<sequence length="97" mass="9780">MSANGTRALTTRAVLGSAPSLPALRSSSALAVVLETVGAFDSGGVPFAITEGRLLTRALALVSAKGTCAPQRLAGARGSKSSSQPHGWRSKQCDVGD</sequence>
<comment type="caution">
    <text evidence="3">The sequence shown here is derived from an EMBL/GenBank/DDBJ whole genome shotgun (WGS) entry which is preliminary data.</text>
</comment>
<evidence type="ECO:0000313" key="4">
    <source>
        <dbReference type="Proteomes" id="UP000004840"/>
    </source>
</evidence>
<name>G7HZ54_9CORY</name>
<feature type="region of interest" description="Disordered" evidence="1">
    <location>
        <begin position="72"/>
        <end position="97"/>
    </location>
</feature>
<feature type="chain" id="PRO_5038681812" evidence="2">
    <location>
        <begin position="32"/>
        <end position="97"/>
    </location>
</feature>
<protein>
    <submittedName>
        <fullName evidence="3">Uncharacterized protein</fullName>
    </submittedName>
</protein>
<dbReference type="Proteomes" id="UP000004840">
    <property type="component" value="Unassembled WGS sequence"/>
</dbReference>
<reference evidence="3 4" key="1">
    <citation type="journal article" date="2012" name="J. Bacteriol.">
        <title>Genome Sequence of Corynebacterium casei UCMA 3821, Isolated from a Smear-Ripened Cheese.</title>
        <authorList>
            <person name="Monnet C."/>
            <person name="Loux V."/>
            <person name="Bento P."/>
            <person name="Gibrat J.F."/>
            <person name="Straub C."/>
            <person name="Bonnarme P."/>
            <person name="Landaud S."/>
            <person name="Irlinger F."/>
        </authorList>
    </citation>
    <scope>NUCLEOTIDE SEQUENCE [LARGE SCALE GENOMIC DNA]</scope>
    <source>
        <strain evidence="3 4">UCMA 3821</strain>
    </source>
</reference>
<keyword evidence="2" id="KW-0732">Signal</keyword>
<evidence type="ECO:0000313" key="3">
    <source>
        <dbReference type="EMBL" id="CCE55469.1"/>
    </source>
</evidence>
<proteinExistence type="predicted"/>
<organism evidence="3 4">
    <name type="scientific">Corynebacterium casei UCMA 3821</name>
    <dbReference type="NCBI Taxonomy" id="1110505"/>
    <lineage>
        <taxon>Bacteria</taxon>
        <taxon>Bacillati</taxon>
        <taxon>Actinomycetota</taxon>
        <taxon>Actinomycetes</taxon>
        <taxon>Mycobacteriales</taxon>
        <taxon>Corynebacteriaceae</taxon>
        <taxon>Corynebacterium</taxon>
    </lineage>
</organism>
<evidence type="ECO:0000256" key="2">
    <source>
        <dbReference type="SAM" id="SignalP"/>
    </source>
</evidence>
<accession>G7HZ54</accession>
<dbReference type="AlphaFoldDB" id="G7HZ54"/>
<gene>
    <name evidence="3" type="ORF">CCAS_09840</name>
</gene>
<feature type="signal peptide" evidence="2">
    <location>
        <begin position="1"/>
        <end position="31"/>
    </location>
</feature>
<evidence type="ECO:0000256" key="1">
    <source>
        <dbReference type="SAM" id="MobiDB-lite"/>
    </source>
</evidence>
<dbReference type="EMBL" id="CAFW01000080">
    <property type="protein sequence ID" value="CCE55469.1"/>
    <property type="molecule type" value="Genomic_DNA"/>
</dbReference>